<name>A0ACB5SR78_AMBMO</name>
<comment type="caution">
    <text evidence="1">The sequence shown here is derived from an EMBL/GenBank/DDBJ whole genome shotgun (WGS) entry which is preliminary data.</text>
</comment>
<dbReference type="Proteomes" id="UP001165064">
    <property type="component" value="Unassembled WGS sequence"/>
</dbReference>
<evidence type="ECO:0000313" key="2">
    <source>
        <dbReference type="Proteomes" id="UP001165064"/>
    </source>
</evidence>
<gene>
    <name evidence="1" type="ORF">Amon02_000021300</name>
</gene>
<proteinExistence type="predicted"/>
<dbReference type="EMBL" id="BSXS01000044">
    <property type="protein sequence ID" value="GME70478.1"/>
    <property type="molecule type" value="Genomic_DNA"/>
</dbReference>
<reference evidence="1" key="1">
    <citation type="submission" date="2023-04" db="EMBL/GenBank/DDBJ databases">
        <title>Ambrosiozyma monospora NBRC 10751.</title>
        <authorList>
            <person name="Ichikawa N."/>
            <person name="Sato H."/>
            <person name="Tonouchi N."/>
        </authorList>
    </citation>
    <scope>NUCLEOTIDE SEQUENCE</scope>
    <source>
        <strain evidence="1">NBRC 10751</strain>
    </source>
</reference>
<evidence type="ECO:0000313" key="1">
    <source>
        <dbReference type="EMBL" id="GME70478.1"/>
    </source>
</evidence>
<accession>A0ACB5SR78</accession>
<sequence>MLSRRLFSTSARQLKTQATKLANGVFVATKANNSGASTIGVYLGSGSRAENPYNSGVSTLVGSVLAGSSAAKQSLTSGVEFSSSNAKETTGLIKANFANGNTKAGLQSVKSLIGSIDSVISDNSYVKEKAAEAAYFAEVFEATPSKMVVEHTISTAFQGTSLALPTYGKPDTVGTLESGDLVSFLKKQFVASNIAIVGSGDVSHDELVKFASELTLNNGVKPAVEPAHFLGSEARHRDDTLPQAHVAIAVKAPSIHSPDFITGLVAAAINGHTASHKSPFTQYEGSLLSQTLHENHLLDSYNHFNLGYTDAGLWGAYLETSNIGCLDETVHFTLKDWNRYSTGTVSETELVRAKQQLKLALFSPKSSSEAADEVAFDALVKGYTQSADELAKAIDAVTLSSLKTWAQTYLYDQDIAMSGTGQIEALFDYNRIRNDMSLIRW</sequence>
<keyword evidence="2" id="KW-1185">Reference proteome</keyword>
<protein>
    <submittedName>
        <fullName evidence="1">Unnamed protein product</fullName>
    </submittedName>
</protein>
<organism evidence="1 2">
    <name type="scientific">Ambrosiozyma monospora</name>
    <name type="common">Yeast</name>
    <name type="synonym">Endomycopsis monosporus</name>
    <dbReference type="NCBI Taxonomy" id="43982"/>
    <lineage>
        <taxon>Eukaryota</taxon>
        <taxon>Fungi</taxon>
        <taxon>Dikarya</taxon>
        <taxon>Ascomycota</taxon>
        <taxon>Saccharomycotina</taxon>
        <taxon>Pichiomycetes</taxon>
        <taxon>Pichiales</taxon>
        <taxon>Pichiaceae</taxon>
        <taxon>Ambrosiozyma</taxon>
    </lineage>
</organism>